<dbReference type="RefSeq" id="WP_156480878.1">
    <property type="nucleotide sequence ID" value="NZ_JAEKJW010000002.1"/>
</dbReference>
<dbReference type="EMBL" id="JAEKJW010000002">
    <property type="protein sequence ID" value="MBN8196995.1"/>
    <property type="molecule type" value="Genomic_DNA"/>
</dbReference>
<proteinExistence type="predicted"/>
<protein>
    <submittedName>
        <fullName evidence="1">Uncharacterized protein</fullName>
    </submittedName>
</protein>
<reference evidence="1" key="1">
    <citation type="submission" date="2020-12" db="EMBL/GenBank/DDBJ databases">
        <title>Oil enriched cultivation method for isolating marine PHA-producing bacteria.</title>
        <authorList>
            <person name="Zheng W."/>
            <person name="Yu S."/>
            <person name="Huang Y."/>
        </authorList>
    </citation>
    <scope>NUCLEOTIDE SEQUENCE</scope>
    <source>
        <strain evidence="1">SY-2-3</strain>
    </source>
</reference>
<dbReference type="Proteomes" id="UP000664405">
    <property type="component" value="Unassembled WGS sequence"/>
</dbReference>
<name>A0A8I1M8T9_9PROT</name>
<evidence type="ECO:0000313" key="1">
    <source>
        <dbReference type="EMBL" id="MBN8196995.1"/>
    </source>
</evidence>
<sequence length="85" mass="9636">MKKSYVQTLMEVEKVFGQINDHDYRLYRAVWGNRQAAQTGLPRGTRAEISKKLANDFVAMRTQNHRAHVRAQGVAQGRAMTPHAA</sequence>
<gene>
    <name evidence="1" type="ORF">JF547_11040</name>
</gene>
<comment type="caution">
    <text evidence="1">The sequence shown here is derived from an EMBL/GenBank/DDBJ whole genome shotgun (WGS) entry which is preliminary data.</text>
</comment>
<dbReference type="AlphaFoldDB" id="A0A8I1M8T9"/>
<organism evidence="1 2">
    <name type="scientific">Thalassospira povalilytica</name>
    <dbReference type="NCBI Taxonomy" id="732237"/>
    <lineage>
        <taxon>Bacteria</taxon>
        <taxon>Pseudomonadati</taxon>
        <taxon>Pseudomonadota</taxon>
        <taxon>Alphaproteobacteria</taxon>
        <taxon>Rhodospirillales</taxon>
        <taxon>Thalassospiraceae</taxon>
        <taxon>Thalassospira</taxon>
    </lineage>
</organism>
<accession>A0A8I1M8T9</accession>
<evidence type="ECO:0000313" key="2">
    <source>
        <dbReference type="Proteomes" id="UP000664405"/>
    </source>
</evidence>